<evidence type="ECO:0000259" key="1">
    <source>
        <dbReference type="Pfam" id="PF06985"/>
    </source>
</evidence>
<reference evidence="2" key="1">
    <citation type="journal article" date="2020" name="Stud. Mycol.">
        <title>101 Dothideomycetes genomes: a test case for predicting lifestyles and emergence of pathogens.</title>
        <authorList>
            <person name="Haridas S."/>
            <person name="Albert R."/>
            <person name="Binder M."/>
            <person name="Bloem J."/>
            <person name="Labutti K."/>
            <person name="Salamov A."/>
            <person name="Andreopoulos B."/>
            <person name="Baker S."/>
            <person name="Barry K."/>
            <person name="Bills G."/>
            <person name="Bluhm B."/>
            <person name="Cannon C."/>
            <person name="Castanera R."/>
            <person name="Culley D."/>
            <person name="Daum C."/>
            <person name="Ezra D."/>
            <person name="Gonzalez J."/>
            <person name="Henrissat B."/>
            <person name="Kuo A."/>
            <person name="Liang C."/>
            <person name="Lipzen A."/>
            <person name="Lutzoni F."/>
            <person name="Magnuson J."/>
            <person name="Mondo S."/>
            <person name="Nolan M."/>
            <person name="Ohm R."/>
            <person name="Pangilinan J."/>
            <person name="Park H.-J."/>
            <person name="Ramirez L."/>
            <person name="Alfaro M."/>
            <person name="Sun H."/>
            <person name="Tritt A."/>
            <person name="Yoshinaga Y."/>
            <person name="Zwiers L.-H."/>
            <person name="Turgeon B."/>
            <person name="Goodwin S."/>
            <person name="Spatafora J."/>
            <person name="Crous P."/>
            <person name="Grigoriev I."/>
        </authorList>
    </citation>
    <scope>NUCLEOTIDE SEQUENCE</scope>
    <source>
        <strain evidence="2">CBS 207.26</strain>
    </source>
</reference>
<name>A0A6A6EGG0_9PEZI</name>
<organism evidence="2 3">
    <name type="scientific">Zopfia rhizophila CBS 207.26</name>
    <dbReference type="NCBI Taxonomy" id="1314779"/>
    <lineage>
        <taxon>Eukaryota</taxon>
        <taxon>Fungi</taxon>
        <taxon>Dikarya</taxon>
        <taxon>Ascomycota</taxon>
        <taxon>Pezizomycotina</taxon>
        <taxon>Dothideomycetes</taxon>
        <taxon>Dothideomycetes incertae sedis</taxon>
        <taxon>Zopfiaceae</taxon>
        <taxon>Zopfia</taxon>
    </lineage>
</organism>
<dbReference type="EMBL" id="ML994617">
    <property type="protein sequence ID" value="KAF2191137.1"/>
    <property type="molecule type" value="Genomic_DNA"/>
</dbReference>
<dbReference type="PANTHER" id="PTHR33112:SF16">
    <property type="entry name" value="HETEROKARYON INCOMPATIBILITY DOMAIN-CONTAINING PROTEIN"/>
    <property type="match status" value="1"/>
</dbReference>
<dbReference type="PANTHER" id="PTHR33112">
    <property type="entry name" value="DOMAIN PROTEIN, PUTATIVE-RELATED"/>
    <property type="match status" value="1"/>
</dbReference>
<protein>
    <submittedName>
        <fullName evidence="2">HET-domain-containing protein</fullName>
    </submittedName>
</protein>
<dbReference type="Proteomes" id="UP000800200">
    <property type="component" value="Unassembled WGS sequence"/>
</dbReference>
<dbReference type="Pfam" id="PF06985">
    <property type="entry name" value="HET"/>
    <property type="match status" value="1"/>
</dbReference>
<feature type="non-terminal residue" evidence="2">
    <location>
        <position position="438"/>
    </location>
</feature>
<sequence>LEDEPLSSCIRGRVIQDDPTSEQTLRRALNWVDECNTAHAHTRCSIGDAALPLRVLDVDYGSAPSRIRLYEPNGARGKYIALSHVWGDIRQFTTTRSNIATHLQGISFEALPKTFQDAVFLTRRLSIQYLWIDSLCICQDDGPDWERESAKMAQIYQNAYLTIAATGSKHDSHGLLANRSPPEYVDFSMTMKNGRHGEVHAFLLPLEDAAHASSYCSLREDPLSSRGWALQERFLASRILHFATKQMFFECYCHMLSEDGFRVQGRFNSIHEDVHPSQVKQEGSSLSTLKARQYRGPWLWYSLLYSYYPRNLSKSSDKLPALSGIARTFEEKTGDKYVAGLWRSQLIEGLIWQATGIQSGKMKAPPEYRAPSWSWASIDGPFGNLGLAKKDDGTDWIDIAIIIDCHVEPKGENPYGEVKSGWIQMKAPIEPLSRSEEK</sequence>
<evidence type="ECO:0000313" key="2">
    <source>
        <dbReference type="EMBL" id="KAF2191137.1"/>
    </source>
</evidence>
<accession>A0A6A6EGG0</accession>
<gene>
    <name evidence="2" type="ORF">K469DRAFT_518137</name>
</gene>
<evidence type="ECO:0000313" key="3">
    <source>
        <dbReference type="Proteomes" id="UP000800200"/>
    </source>
</evidence>
<feature type="non-terminal residue" evidence="2">
    <location>
        <position position="1"/>
    </location>
</feature>
<proteinExistence type="predicted"/>
<dbReference type="InterPro" id="IPR010730">
    <property type="entry name" value="HET"/>
</dbReference>
<dbReference type="AlphaFoldDB" id="A0A6A6EGG0"/>
<feature type="domain" description="Heterokaryon incompatibility" evidence="1">
    <location>
        <begin position="79"/>
        <end position="232"/>
    </location>
</feature>
<keyword evidence="3" id="KW-1185">Reference proteome</keyword>
<dbReference type="OrthoDB" id="47007at2759"/>